<comment type="caution">
    <text evidence="10">The sequence shown here is derived from an EMBL/GenBank/DDBJ whole genome shotgun (WGS) entry which is preliminary data.</text>
</comment>
<evidence type="ECO:0000313" key="10">
    <source>
        <dbReference type="EMBL" id="KAA1373006.1"/>
    </source>
</evidence>
<dbReference type="RefSeq" id="WP_129185285.1">
    <property type="nucleotide sequence ID" value="NZ_JAGIOG010000001.1"/>
</dbReference>
<evidence type="ECO:0000256" key="2">
    <source>
        <dbReference type="ARBA" id="ARBA00022527"/>
    </source>
</evidence>
<dbReference type="EMBL" id="SDPP02000006">
    <property type="protein sequence ID" value="KAA1373006.1"/>
    <property type="molecule type" value="Genomic_DNA"/>
</dbReference>
<keyword evidence="4 7" id="KW-0547">Nucleotide-binding</keyword>
<sequence>MDVGSRRALGSRYELVDRLGSGAMGEVWRTHDRVADEFVAAKLLRSDLTQDPEIVGRFIQERAILLSLDHPHIVRVRDLVVEGDDLAIVMDLVTGQDLRAHLRRVGTCAPAEAVPAMGSVLDAIAAAHERGCLHRDIKPDNVLVDDGETPLADRVRLSDFGIARLAQESTVQATGLLGTPGYMPPELFSEGRFSGASDVYAAGIMLYELLAGRTPFAGPGTAHTIGFRHVTADPPTLPVPAALWNVVRSMLAKDPTARPTAAGAAAMLRGLDDEALSGTALLPQADPETWTTLGAGAPSSNVVQVRQEEQLDVGATNIRGLSAPTAPVAEQGDVVALSPGEGVGTDATNIGRHLPTYAPPMLEPAAPTPEADKRRTRWWWIGGVLGAAVIIGLVFLLVAKGLPGGGKSSSSGTEAITAVTDEDVYPTGLTIESSAEYDADQGTIDLSMKYSAARTPLAGAVLAVIPPVREADGCPAVEWGGPVTPNIGRSTGILPQCGGYSIDVSLATGSGSTVEAIVSDIDLGSEPQEALQSWLDRQQEITRDAVTDPKVAGVASYPLQRLVGLDLRIPSTLTLGKDDAVRVRLFPVFADGKPDELQPLYDSESNGRPSSLLTSFAGPDPLTFTPSSSCDGAVIADSDGTIVVRGKVSGCTLTGRVGNFDDVESNGLLVVGPNG</sequence>
<name>A0A641AHM4_9ACTN</name>
<evidence type="ECO:0000259" key="9">
    <source>
        <dbReference type="PROSITE" id="PS50011"/>
    </source>
</evidence>
<evidence type="ECO:0000256" key="8">
    <source>
        <dbReference type="SAM" id="Phobius"/>
    </source>
</evidence>
<keyword evidence="11" id="KW-1185">Reference proteome</keyword>
<feature type="binding site" evidence="7">
    <location>
        <position position="42"/>
    </location>
    <ligand>
        <name>ATP</name>
        <dbReference type="ChEBI" id="CHEBI:30616"/>
    </ligand>
</feature>
<evidence type="ECO:0000256" key="4">
    <source>
        <dbReference type="ARBA" id="ARBA00022741"/>
    </source>
</evidence>
<dbReference type="Pfam" id="PF00069">
    <property type="entry name" value="Pkinase"/>
    <property type="match status" value="1"/>
</dbReference>
<keyword evidence="6 7" id="KW-0067">ATP-binding</keyword>
<dbReference type="PROSITE" id="PS50011">
    <property type="entry name" value="PROTEIN_KINASE_DOM"/>
    <property type="match status" value="1"/>
</dbReference>
<evidence type="ECO:0000256" key="1">
    <source>
        <dbReference type="ARBA" id="ARBA00012513"/>
    </source>
</evidence>
<dbReference type="Proteomes" id="UP001515100">
    <property type="component" value="Unassembled WGS sequence"/>
</dbReference>
<evidence type="ECO:0000256" key="5">
    <source>
        <dbReference type="ARBA" id="ARBA00022777"/>
    </source>
</evidence>
<accession>A0A641AHM4</accession>
<feature type="transmembrane region" description="Helical" evidence="8">
    <location>
        <begin position="378"/>
        <end position="399"/>
    </location>
</feature>
<keyword evidence="8" id="KW-0812">Transmembrane</keyword>
<keyword evidence="2 10" id="KW-0723">Serine/threonine-protein kinase</keyword>
<dbReference type="CDD" id="cd14014">
    <property type="entry name" value="STKc_PknB_like"/>
    <property type="match status" value="1"/>
</dbReference>
<evidence type="ECO:0000256" key="7">
    <source>
        <dbReference type="PROSITE-ProRule" id="PRU10141"/>
    </source>
</evidence>
<dbReference type="InterPro" id="IPR011009">
    <property type="entry name" value="Kinase-like_dom_sf"/>
</dbReference>
<evidence type="ECO:0000313" key="11">
    <source>
        <dbReference type="Proteomes" id="UP001515100"/>
    </source>
</evidence>
<dbReference type="GO" id="GO:0005524">
    <property type="term" value="F:ATP binding"/>
    <property type="evidence" value="ECO:0007669"/>
    <property type="project" value="UniProtKB-UniRule"/>
</dbReference>
<organism evidence="10 11">
    <name type="scientific">Aeromicrobium fastidiosum</name>
    <dbReference type="NCBI Taxonomy" id="52699"/>
    <lineage>
        <taxon>Bacteria</taxon>
        <taxon>Bacillati</taxon>
        <taxon>Actinomycetota</taxon>
        <taxon>Actinomycetes</taxon>
        <taxon>Propionibacteriales</taxon>
        <taxon>Nocardioidaceae</taxon>
        <taxon>Aeromicrobium</taxon>
    </lineage>
</organism>
<gene>
    <name evidence="10" type="ORF">ESP62_018105</name>
</gene>
<dbReference type="InterPro" id="IPR017441">
    <property type="entry name" value="Protein_kinase_ATP_BS"/>
</dbReference>
<dbReference type="PROSITE" id="PS00107">
    <property type="entry name" value="PROTEIN_KINASE_ATP"/>
    <property type="match status" value="1"/>
</dbReference>
<dbReference type="PANTHER" id="PTHR43289">
    <property type="entry name" value="MITOGEN-ACTIVATED PROTEIN KINASE KINASE KINASE 20-RELATED"/>
    <property type="match status" value="1"/>
</dbReference>
<dbReference type="InterPro" id="IPR008271">
    <property type="entry name" value="Ser/Thr_kinase_AS"/>
</dbReference>
<dbReference type="EC" id="2.7.11.1" evidence="1"/>
<dbReference type="SUPFAM" id="SSF56112">
    <property type="entry name" value="Protein kinase-like (PK-like)"/>
    <property type="match status" value="1"/>
</dbReference>
<dbReference type="PROSITE" id="PS00108">
    <property type="entry name" value="PROTEIN_KINASE_ST"/>
    <property type="match status" value="1"/>
</dbReference>
<dbReference type="SMART" id="SM00220">
    <property type="entry name" value="S_TKc"/>
    <property type="match status" value="1"/>
</dbReference>
<evidence type="ECO:0000256" key="3">
    <source>
        <dbReference type="ARBA" id="ARBA00022679"/>
    </source>
</evidence>
<evidence type="ECO:0000256" key="6">
    <source>
        <dbReference type="ARBA" id="ARBA00022840"/>
    </source>
</evidence>
<reference evidence="10" key="1">
    <citation type="submission" date="2019-09" db="EMBL/GenBank/DDBJ databases">
        <authorList>
            <person name="Li J."/>
        </authorList>
    </citation>
    <scope>NUCLEOTIDE SEQUENCE [LARGE SCALE GENOMIC DNA]</scope>
    <source>
        <strain evidence="10">NRBC 14897</strain>
    </source>
</reference>
<dbReference type="GO" id="GO:0004674">
    <property type="term" value="F:protein serine/threonine kinase activity"/>
    <property type="evidence" value="ECO:0007669"/>
    <property type="project" value="UniProtKB-KW"/>
</dbReference>
<dbReference type="Gene3D" id="3.30.200.20">
    <property type="entry name" value="Phosphorylase Kinase, domain 1"/>
    <property type="match status" value="1"/>
</dbReference>
<keyword evidence="8" id="KW-1133">Transmembrane helix</keyword>
<keyword evidence="8" id="KW-0472">Membrane</keyword>
<dbReference type="OrthoDB" id="9762169at2"/>
<dbReference type="PANTHER" id="PTHR43289:SF6">
    <property type="entry name" value="SERINE_THREONINE-PROTEIN KINASE NEKL-3"/>
    <property type="match status" value="1"/>
</dbReference>
<protein>
    <recommendedName>
        <fullName evidence="1">non-specific serine/threonine protein kinase</fullName>
        <ecNumber evidence="1">2.7.11.1</ecNumber>
    </recommendedName>
</protein>
<dbReference type="Gene3D" id="1.10.510.10">
    <property type="entry name" value="Transferase(Phosphotransferase) domain 1"/>
    <property type="match status" value="1"/>
</dbReference>
<keyword evidence="3" id="KW-0808">Transferase</keyword>
<keyword evidence="5 10" id="KW-0418">Kinase</keyword>
<proteinExistence type="predicted"/>
<feature type="domain" description="Protein kinase" evidence="9">
    <location>
        <begin position="13"/>
        <end position="276"/>
    </location>
</feature>
<dbReference type="AlphaFoldDB" id="A0A641AHM4"/>
<dbReference type="InterPro" id="IPR000719">
    <property type="entry name" value="Prot_kinase_dom"/>
</dbReference>